<evidence type="ECO:0000313" key="1">
    <source>
        <dbReference type="EMBL" id="TGN21968.1"/>
    </source>
</evidence>
<organism evidence="1 2">
    <name type="scientific">Staphylococcus pragensis</name>
    <dbReference type="NCBI Taxonomy" id="1611836"/>
    <lineage>
        <taxon>Bacteria</taxon>
        <taxon>Bacillati</taxon>
        <taxon>Bacillota</taxon>
        <taxon>Bacilli</taxon>
        <taxon>Bacillales</taxon>
        <taxon>Staphylococcaceae</taxon>
        <taxon>Staphylococcus</taxon>
    </lineage>
</organism>
<protein>
    <submittedName>
        <fullName evidence="1">Uncharacterized protein</fullName>
    </submittedName>
</protein>
<dbReference type="Proteomes" id="UP000297459">
    <property type="component" value="Unassembled WGS sequence"/>
</dbReference>
<sequence>MFYSFLFSLNLKTNNVINIEFDIDQKVFHQIQKVKQMNELLRLLLSDFIFDINTKSRSLKSLWLKKLRLLRVSTTTEAYEINKKRSLQTIQNGLVTIVKSL</sequence>
<dbReference type="AlphaFoldDB" id="A0A4Z1AWK3"/>
<gene>
    <name evidence="1" type="ORF">E2558_12120</name>
</gene>
<dbReference type="EMBL" id="SRPJ01000014">
    <property type="protein sequence ID" value="TGN21968.1"/>
    <property type="molecule type" value="Genomic_DNA"/>
</dbReference>
<comment type="caution">
    <text evidence="1">The sequence shown here is derived from an EMBL/GenBank/DDBJ whole genome shotgun (WGS) entry which is preliminary data.</text>
</comment>
<evidence type="ECO:0000313" key="2">
    <source>
        <dbReference type="Proteomes" id="UP000297459"/>
    </source>
</evidence>
<reference evidence="1 2" key="1">
    <citation type="submission" date="2019-04" db="EMBL/GenBank/DDBJ databases">
        <title>Genomic characterization of Staphylococcus petrasii strains.</title>
        <authorList>
            <person name="Vrbovska V."/>
            <person name="Kovarovic V."/>
            <person name="Maslanova I."/>
            <person name="Indrakova A."/>
            <person name="Petras P."/>
            <person name="Sedo O."/>
            <person name="Svec P."/>
            <person name="Fisarova L."/>
            <person name="Sedlacek I."/>
            <person name="Doskar J."/>
            <person name="Pantucek R."/>
        </authorList>
    </citation>
    <scope>NUCLEOTIDE SEQUENCE [LARGE SCALE GENOMIC DNA]</scope>
    <source>
        <strain evidence="1 2">CCM 8529</strain>
        <plasmid evidence="1">pVVSR2</plasmid>
    </source>
</reference>
<accession>A0A4Z1AWK3</accession>
<geneLocation type="plasmid" evidence="1">
    <name>pVVSR2</name>
</geneLocation>
<keyword evidence="1" id="KW-0614">Plasmid</keyword>
<proteinExistence type="predicted"/>
<keyword evidence="2" id="KW-1185">Reference proteome</keyword>
<name>A0A4Z1AWK3_9STAP</name>